<evidence type="ECO:0000313" key="1">
    <source>
        <dbReference type="EMBL" id="MCC4307040.1"/>
    </source>
</evidence>
<gene>
    <name evidence="1" type="ORF">LL252_00525</name>
</gene>
<protein>
    <submittedName>
        <fullName evidence="1">NAD(P)/FAD-dependent oxidoreductase</fullName>
    </submittedName>
</protein>
<dbReference type="Proteomes" id="UP001108027">
    <property type="component" value="Unassembled WGS sequence"/>
</dbReference>
<dbReference type="PRINTS" id="PR00411">
    <property type="entry name" value="PNDRDTASEI"/>
</dbReference>
<dbReference type="PANTHER" id="PTHR42877">
    <property type="entry name" value="L-ORNITHINE N(5)-MONOOXYGENASE-RELATED"/>
    <property type="match status" value="1"/>
</dbReference>
<dbReference type="AlphaFoldDB" id="A0A9Q3UIW9"/>
<organism evidence="1 2">
    <name type="scientific">Alloalcanivorax marinus</name>
    <dbReference type="NCBI Taxonomy" id="1177169"/>
    <lineage>
        <taxon>Bacteria</taxon>
        <taxon>Pseudomonadati</taxon>
        <taxon>Pseudomonadota</taxon>
        <taxon>Gammaproteobacteria</taxon>
        <taxon>Oceanospirillales</taxon>
        <taxon>Alcanivoracaceae</taxon>
        <taxon>Alloalcanivorax</taxon>
    </lineage>
</organism>
<keyword evidence="2" id="KW-1185">Reference proteome</keyword>
<dbReference type="EMBL" id="JAJGNA010000001">
    <property type="protein sequence ID" value="MCC4307040.1"/>
    <property type="molecule type" value="Genomic_DNA"/>
</dbReference>
<sequence length="484" mass="54818">MQPDFQVAIIGAGFGGLGMAIELKKRGRHSLVILEKADGVGGAWRDNTYPGAACDVPSHLYSFSFSRKFDWSRRFAPQAEILDYLQQCVRDHDLAPHLRFRCEVRGARFDESDNLWHIDTADGPLTARALITATGQLNRPAWPRLPGLDRFQGAAFHSARWDHDVDLAGKTVAVVGTGASAIQFVPEVARVAARVKLFQRSAAYVIPKPDRPYSALEHALMRRFPVLQRLDRARIYAQNESRVLGFTALQGVMRVYEWLFRRYLRRTISDPALRDTLTPDYPMGCKRILISNDYFQAIERHGIEVHAGGVTAVDETGVVDARGRHHDAQVLILGTGFQATDFLAPMTITGRQGRDLNQAWRDGAEAYLGISVSGFPNLFMLYGPNTNLGHNSIVYMLESQITYVLSALETLERPGVDRLEVSAGVQDRFNRDLQRRLRDTVWERGCESWYKTASGKNTNNWPGFTFQYRRRTRRLDPRDYELYP</sequence>
<dbReference type="RefSeq" id="WP_228232143.1">
    <property type="nucleotide sequence ID" value="NZ_ARXL01000069.1"/>
</dbReference>
<proteinExistence type="predicted"/>
<dbReference type="PANTHER" id="PTHR42877:SF4">
    <property type="entry name" value="FAD_NAD(P)-BINDING DOMAIN-CONTAINING PROTEIN-RELATED"/>
    <property type="match status" value="1"/>
</dbReference>
<dbReference type="Gene3D" id="3.50.50.60">
    <property type="entry name" value="FAD/NAD(P)-binding domain"/>
    <property type="match status" value="2"/>
</dbReference>
<reference evidence="1" key="1">
    <citation type="submission" date="2021-10" db="EMBL/GenBank/DDBJ databases">
        <title>The diversity and Nitrogen Metabolism of Culturable Nitrate-Utilizing Bacteria Within the Oxygen Minimum Zone of the Changjiang (Yangtze River)Estuary.</title>
        <authorList>
            <person name="Zhang D."/>
            <person name="Zheng J."/>
            <person name="Liu S."/>
            <person name="He W."/>
        </authorList>
    </citation>
    <scope>NUCLEOTIDE SEQUENCE</scope>
    <source>
        <strain evidence="1">FXH-223</strain>
    </source>
</reference>
<comment type="caution">
    <text evidence="1">The sequence shown here is derived from an EMBL/GenBank/DDBJ whole genome shotgun (WGS) entry which is preliminary data.</text>
</comment>
<evidence type="ECO:0000313" key="2">
    <source>
        <dbReference type="Proteomes" id="UP001108027"/>
    </source>
</evidence>
<accession>A0A9Q3UIW9</accession>
<dbReference type="InterPro" id="IPR051209">
    <property type="entry name" value="FAD-bind_Monooxygenase_sf"/>
</dbReference>
<dbReference type="InterPro" id="IPR036188">
    <property type="entry name" value="FAD/NAD-bd_sf"/>
</dbReference>
<dbReference type="SUPFAM" id="SSF51905">
    <property type="entry name" value="FAD/NAD(P)-binding domain"/>
    <property type="match status" value="1"/>
</dbReference>
<dbReference type="Pfam" id="PF13738">
    <property type="entry name" value="Pyr_redox_3"/>
    <property type="match status" value="1"/>
</dbReference>
<name>A0A9Q3UIW9_9GAMM</name>